<reference evidence="1 2" key="1">
    <citation type="submission" date="2016-10" db="EMBL/GenBank/DDBJ databases">
        <authorList>
            <person name="de Groot N.N."/>
        </authorList>
    </citation>
    <scope>NUCLEOTIDE SEQUENCE [LARGE SCALE GENOMIC DNA]</scope>
    <source>
        <strain evidence="1 2">MP1X4</strain>
    </source>
</reference>
<sequence>MFVMEIKTMKQKKLSHKALARIRQDRKYAGIIRDILENIY</sequence>
<dbReference type="EMBL" id="LT629740">
    <property type="protein sequence ID" value="SDT60358.1"/>
    <property type="molecule type" value="Genomic_DNA"/>
</dbReference>
<protein>
    <submittedName>
        <fullName evidence="1">Uncharacterized protein</fullName>
    </submittedName>
</protein>
<organism evidence="1 2">
    <name type="scientific">Mucilaginibacter mallensis</name>
    <dbReference type="NCBI Taxonomy" id="652787"/>
    <lineage>
        <taxon>Bacteria</taxon>
        <taxon>Pseudomonadati</taxon>
        <taxon>Bacteroidota</taxon>
        <taxon>Sphingobacteriia</taxon>
        <taxon>Sphingobacteriales</taxon>
        <taxon>Sphingobacteriaceae</taxon>
        <taxon>Mucilaginibacter</taxon>
    </lineage>
</organism>
<evidence type="ECO:0000313" key="1">
    <source>
        <dbReference type="EMBL" id="SDT60358.1"/>
    </source>
</evidence>
<keyword evidence="2" id="KW-1185">Reference proteome</keyword>
<name>A0A1H2BQ61_MUCMA</name>
<dbReference type="STRING" id="652787.SAMN05216490_4269"/>
<proteinExistence type="predicted"/>
<accession>A0A1H2BQ61</accession>
<dbReference type="Proteomes" id="UP000199679">
    <property type="component" value="Chromosome I"/>
</dbReference>
<evidence type="ECO:0000313" key="2">
    <source>
        <dbReference type="Proteomes" id="UP000199679"/>
    </source>
</evidence>
<dbReference type="AlphaFoldDB" id="A0A1H2BQ61"/>
<gene>
    <name evidence="1" type="ORF">SAMN05216490_4269</name>
</gene>